<dbReference type="Proteomes" id="UP000072660">
    <property type="component" value="Unassembled WGS sequence"/>
</dbReference>
<dbReference type="SUPFAM" id="SSF110087">
    <property type="entry name" value="DR1885-like metal-binding protein"/>
    <property type="match status" value="1"/>
</dbReference>
<dbReference type="InterPro" id="IPR036182">
    <property type="entry name" value="PCuAC_sf"/>
</dbReference>
<dbReference type="OrthoDB" id="9796962at2"/>
<dbReference type="Pfam" id="PF04314">
    <property type="entry name" value="PCuAC"/>
    <property type="match status" value="1"/>
</dbReference>
<feature type="signal peptide" evidence="1">
    <location>
        <begin position="1"/>
        <end position="19"/>
    </location>
</feature>
<name>A0A139SWD1_9GAMM</name>
<evidence type="ECO:0000256" key="1">
    <source>
        <dbReference type="SAM" id="SignalP"/>
    </source>
</evidence>
<reference evidence="2 3" key="1">
    <citation type="submission" date="2016-02" db="EMBL/GenBank/DDBJ databases">
        <authorList>
            <person name="Wen L."/>
            <person name="He K."/>
            <person name="Yang H."/>
        </authorList>
    </citation>
    <scope>NUCLEOTIDE SEQUENCE [LARGE SCALE GENOMIC DNA]</scope>
    <source>
        <strain evidence="2 3">CV58</strain>
    </source>
</reference>
<keyword evidence="1" id="KW-0732">Signal</keyword>
<organism evidence="2 3">
    <name type="scientific">Ventosimonas gracilis</name>
    <dbReference type="NCBI Taxonomy" id="1680762"/>
    <lineage>
        <taxon>Bacteria</taxon>
        <taxon>Pseudomonadati</taxon>
        <taxon>Pseudomonadota</taxon>
        <taxon>Gammaproteobacteria</taxon>
        <taxon>Pseudomonadales</taxon>
        <taxon>Ventosimonadaceae</taxon>
        <taxon>Ventosimonas</taxon>
    </lineage>
</organism>
<dbReference type="RefSeq" id="WP_068388072.1">
    <property type="nucleotide sequence ID" value="NZ_LSZO01000059.1"/>
</dbReference>
<evidence type="ECO:0000313" key="3">
    <source>
        <dbReference type="Proteomes" id="UP000072660"/>
    </source>
</evidence>
<dbReference type="AlphaFoldDB" id="A0A139SWD1"/>
<keyword evidence="3" id="KW-1185">Reference proteome</keyword>
<comment type="caution">
    <text evidence="2">The sequence shown here is derived from an EMBL/GenBank/DDBJ whole genome shotgun (WGS) entry which is preliminary data.</text>
</comment>
<feature type="chain" id="PRO_5007299531" description="Copper resistance protein CopZ" evidence="1">
    <location>
        <begin position="20"/>
        <end position="160"/>
    </location>
</feature>
<dbReference type="PANTHER" id="PTHR36302:SF1">
    <property type="entry name" value="COPPER CHAPERONE PCU(A)C"/>
    <property type="match status" value="1"/>
</dbReference>
<evidence type="ECO:0008006" key="4">
    <source>
        <dbReference type="Google" id="ProtNLM"/>
    </source>
</evidence>
<dbReference type="PANTHER" id="PTHR36302">
    <property type="entry name" value="BLR7088 PROTEIN"/>
    <property type="match status" value="1"/>
</dbReference>
<dbReference type="InterPro" id="IPR058248">
    <property type="entry name" value="Lxx211020-like"/>
</dbReference>
<sequence>MKLLQSLLLSVFFSLSALAHHYEAGDLHIGHPWSRETPPNAQTAAAYLTIDNRGQQDDRLLSAETPAAARVELHEHVHKDGLMSMQQVAEVRIPAGEEVKFAPNGLHLMLFSPSKHYQDGERFPLTLQFARAGKVEVEVVVQKNASPAKGHEHEHHEHEH</sequence>
<dbReference type="EMBL" id="LSZO01000059">
    <property type="protein sequence ID" value="KXU38903.1"/>
    <property type="molecule type" value="Genomic_DNA"/>
</dbReference>
<protein>
    <recommendedName>
        <fullName evidence="4">Copper resistance protein CopZ</fullName>
    </recommendedName>
</protein>
<dbReference type="Gene3D" id="2.60.40.1890">
    <property type="entry name" value="PCu(A)C copper chaperone"/>
    <property type="match status" value="1"/>
</dbReference>
<dbReference type="InterPro" id="IPR007410">
    <property type="entry name" value="LpqE-like"/>
</dbReference>
<accession>A0A139SWD1</accession>
<gene>
    <name evidence="2" type="ORF">AXE65_11355</name>
</gene>
<proteinExistence type="predicted"/>
<evidence type="ECO:0000313" key="2">
    <source>
        <dbReference type="EMBL" id="KXU38903.1"/>
    </source>
</evidence>